<comment type="caution">
    <text evidence="5">The sequence shown here is derived from an EMBL/GenBank/DDBJ whole genome shotgun (WGS) entry which is preliminary data.</text>
</comment>
<evidence type="ECO:0000313" key="6">
    <source>
        <dbReference type="Proteomes" id="UP000623687"/>
    </source>
</evidence>
<dbReference type="InterPro" id="IPR017996">
    <property type="entry name" value="MRJP/yellow-related"/>
</dbReference>
<comment type="subcellular location">
    <subcellularLocation>
        <location evidence="1">Secreted</location>
    </subcellularLocation>
</comment>
<dbReference type="Proteomes" id="UP000623687">
    <property type="component" value="Unassembled WGS sequence"/>
</dbReference>
<organism evidence="5 6">
    <name type="scientific">Pleurotus ostreatus</name>
    <name type="common">Oyster mushroom</name>
    <name type="synonym">White-rot fungus</name>
    <dbReference type="NCBI Taxonomy" id="5322"/>
    <lineage>
        <taxon>Eukaryota</taxon>
        <taxon>Fungi</taxon>
        <taxon>Dikarya</taxon>
        <taxon>Basidiomycota</taxon>
        <taxon>Agaricomycotina</taxon>
        <taxon>Agaricomycetes</taxon>
        <taxon>Agaricomycetidae</taxon>
        <taxon>Agaricales</taxon>
        <taxon>Pleurotineae</taxon>
        <taxon>Pleurotaceae</taxon>
        <taxon>Pleurotus</taxon>
    </lineage>
</organism>
<dbReference type="GO" id="GO:0005576">
    <property type="term" value="C:extracellular region"/>
    <property type="evidence" value="ECO:0007669"/>
    <property type="project" value="UniProtKB-SubCell"/>
</dbReference>
<protein>
    <recommendedName>
        <fullName evidence="7">Major royal jelly protein</fullName>
    </recommendedName>
</protein>
<dbReference type="PANTHER" id="PTHR10009">
    <property type="entry name" value="PROTEIN YELLOW-RELATED"/>
    <property type="match status" value="1"/>
</dbReference>
<keyword evidence="4" id="KW-0732">Signal</keyword>
<keyword evidence="3" id="KW-0964">Secreted</keyword>
<proteinExistence type="inferred from homology"/>
<dbReference type="PANTHER" id="PTHR10009:SF18">
    <property type="entry name" value="PROTEIN YELLOW-LIKE PROTEIN"/>
    <property type="match status" value="1"/>
</dbReference>
<dbReference type="VEuPathDB" id="FungiDB:PC9H_006864"/>
<sequence>MHPSFNTLLLGAFSFCSSVCAVKFTPLSEKPGLVDNGTFGPALEVVHLFNGEPPIGITVSKSGRAFITFNRGDLSSNPITLGEIVNATAEVPFPSGDFNIPPGGLVNTSSGRPLGSSDSLHFINVQAAVIDAKDRLWALDNGRPVVNSDNLPAAPGGPKLVGFDLSNNTTKPFQTITFPESVLPATGYLNDVRFDLRSNVTTSGKGVAYIADSGGSRTFIVHLLMLKLTTGGFGIIVVDLGTGKSWRHLDRLYEVSARSRFLPTLQGIPTYSSTPMSPNLKVTIACPIVGLAISADGEFIYFTPLSSHDFYRVETSALRVNPADDNLAFIRAANSVQYLGQVGGQADGLESDSTGKVYISSPEHNSINTYDPQTGLISPFVRSPIIAWPDTLSVADDGYIYATLNQLWLSPGFQNGTDKRVKPFALVRAKIDGGPVNLV</sequence>
<dbReference type="GeneID" id="59376682"/>
<evidence type="ECO:0000256" key="1">
    <source>
        <dbReference type="ARBA" id="ARBA00004613"/>
    </source>
</evidence>
<keyword evidence="6" id="KW-1185">Reference proteome</keyword>
<comment type="similarity">
    <text evidence="2">Belongs to the major royal jelly protein family.</text>
</comment>
<dbReference type="InterPro" id="IPR011042">
    <property type="entry name" value="6-blade_b-propeller_TolB-like"/>
</dbReference>
<dbReference type="Pfam" id="PF03022">
    <property type="entry name" value="MRJP"/>
    <property type="match status" value="1"/>
</dbReference>
<dbReference type="EMBL" id="JACETU010000004">
    <property type="protein sequence ID" value="KAF7431144.1"/>
    <property type="molecule type" value="Genomic_DNA"/>
</dbReference>
<name>A0A8H6ZUX7_PLEOS</name>
<evidence type="ECO:0000256" key="4">
    <source>
        <dbReference type="SAM" id="SignalP"/>
    </source>
</evidence>
<feature type="chain" id="PRO_5034487918" description="Major royal jelly protein" evidence="4">
    <location>
        <begin position="22"/>
        <end position="439"/>
    </location>
</feature>
<dbReference type="SUPFAM" id="SSF101898">
    <property type="entry name" value="NHL repeat"/>
    <property type="match status" value="1"/>
</dbReference>
<feature type="signal peptide" evidence="4">
    <location>
        <begin position="1"/>
        <end position="21"/>
    </location>
</feature>
<reference evidence="5" key="1">
    <citation type="submission" date="2019-07" db="EMBL/GenBank/DDBJ databases">
        <authorList>
            <person name="Palmer J.M."/>
        </authorList>
    </citation>
    <scope>NUCLEOTIDE SEQUENCE</scope>
    <source>
        <strain evidence="5">PC9</strain>
    </source>
</reference>
<evidence type="ECO:0000256" key="3">
    <source>
        <dbReference type="ARBA" id="ARBA00022525"/>
    </source>
</evidence>
<dbReference type="Gene3D" id="2.120.10.30">
    <property type="entry name" value="TolB, C-terminal domain"/>
    <property type="match status" value="1"/>
</dbReference>
<gene>
    <name evidence="5" type="ORF">PC9H_006864</name>
</gene>
<evidence type="ECO:0000313" key="5">
    <source>
        <dbReference type="EMBL" id="KAF7431144.1"/>
    </source>
</evidence>
<accession>A0A8H6ZUX7</accession>
<dbReference type="RefSeq" id="XP_036632422.1">
    <property type="nucleotide sequence ID" value="XM_036776403.1"/>
</dbReference>
<dbReference type="AlphaFoldDB" id="A0A8H6ZUX7"/>
<evidence type="ECO:0000256" key="2">
    <source>
        <dbReference type="ARBA" id="ARBA00009127"/>
    </source>
</evidence>
<dbReference type="OrthoDB" id="7776143at2759"/>
<evidence type="ECO:0008006" key="7">
    <source>
        <dbReference type="Google" id="ProtNLM"/>
    </source>
</evidence>